<accession>A0A444Y7Y5</accession>
<gene>
    <name evidence="3" type="ORF">Ahy_B08g094127</name>
</gene>
<dbReference type="InterPro" id="IPR025836">
    <property type="entry name" value="Zn_knuckle_CX2CX4HX4C"/>
</dbReference>
<keyword evidence="4" id="KW-1185">Reference proteome</keyword>
<dbReference type="Proteomes" id="UP000289738">
    <property type="component" value="Chromosome B08"/>
</dbReference>
<evidence type="ECO:0000313" key="4">
    <source>
        <dbReference type="Proteomes" id="UP000289738"/>
    </source>
</evidence>
<evidence type="ECO:0000256" key="1">
    <source>
        <dbReference type="SAM" id="MobiDB-lite"/>
    </source>
</evidence>
<feature type="region of interest" description="Disordered" evidence="1">
    <location>
        <begin position="112"/>
        <end position="145"/>
    </location>
</feature>
<proteinExistence type="predicted"/>
<dbReference type="Pfam" id="PF14392">
    <property type="entry name" value="zf-CCHC_4"/>
    <property type="match status" value="1"/>
</dbReference>
<reference evidence="3 4" key="1">
    <citation type="submission" date="2019-01" db="EMBL/GenBank/DDBJ databases">
        <title>Sequencing of cultivated peanut Arachis hypogaea provides insights into genome evolution and oil improvement.</title>
        <authorList>
            <person name="Chen X."/>
        </authorList>
    </citation>
    <scope>NUCLEOTIDE SEQUENCE [LARGE SCALE GENOMIC DNA]</scope>
    <source>
        <strain evidence="4">cv. Fuhuasheng</strain>
        <tissue evidence="3">Leaves</tissue>
    </source>
</reference>
<organism evidence="3 4">
    <name type="scientific">Arachis hypogaea</name>
    <name type="common">Peanut</name>
    <dbReference type="NCBI Taxonomy" id="3818"/>
    <lineage>
        <taxon>Eukaryota</taxon>
        <taxon>Viridiplantae</taxon>
        <taxon>Streptophyta</taxon>
        <taxon>Embryophyta</taxon>
        <taxon>Tracheophyta</taxon>
        <taxon>Spermatophyta</taxon>
        <taxon>Magnoliopsida</taxon>
        <taxon>eudicotyledons</taxon>
        <taxon>Gunneridae</taxon>
        <taxon>Pentapetalae</taxon>
        <taxon>rosids</taxon>
        <taxon>fabids</taxon>
        <taxon>Fabales</taxon>
        <taxon>Fabaceae</taxon>
        <taxon>Papilionoideae</taxon>
        <taxon>50 kb inversion clade</taxon>
        <taxon>dalbergioids sensu lato</taxon>
        <taxon>Dalbergieae</taxon>
        <taxon>Pterocarpus clade</taxon>
        <taxon>Arachis</taxon>
    </lineage>
</organism>
<evidence type="ECO:0000259" key="2">
    <source>
        <dbReference type="Pfam" id="PF14392"/>
    </source>
</evidence>
<feature type="domain" description="Zinc knuckle CX2CX4HX4C" evidence="2">
    <location>
        <begin position="49"/>
        <end position="77"/>
    </location>
</feature>
<sequence>MDHDYMKFWIQIHGIPLKHINKETGRVGINIKKPLPTGFFMDRENQPPLWIFFKYERLLECYYFNCGIIGHERKTCKNPTTMACWDQTKPKYSAGLGVNQVRSLLAIEIGSSGQRSKKNGDEEEQARANQNMGRDSEEEQETEESVIRADLNMQQELRENEKNEVGEQGLEAEHNEIKDIIWLNTPNEEVGKESGYWAFSK</sequence>
<comment type="caution">
    <text evidence="3">The sequence shown here is derived from an EMBL/GenBank/DDBJ whole genome shotgun (WGS) entry which is preliminary data.</text>
</comment>
<evidence type="ECO:0000313" key="3">
    <source>
        <dbReference type="EMBL" id="RYQ98048.1"/>
    </source>
</evidence>
<dbReference type="EMBL" id="SDMP01000018">
    <property type="protein sequence ID" value="RYQ98048.1"/>
    <property type="molecule type" value="Genomic_DNA"/>
</dbReference>
<name>A0A444Y7Y5_ARAHY</name>
<protein>
    <recommendedName>
        <fullName evidence="2">Zinc knuckle CX2CX4HX4C domain-containing protein</fullName>
    </recommendedName>
</protein>
<dbReference type="AlphaFoldDB" id="A0A444Y7Y5"/>